<dbReference type="PROSITE" id="PS51257">
    <property type="entry name" value="PROKAR_LIPOPROTEIN"/>
    <property type="match status" value="1"/>
</dbReference>
<sequence>MNKMVRWIIGCAAFLLACLVLYLKFNPPLASNGYGWSSAQPGLVTVELQNEGFHGVKLKKVFVNEGDRPCKVDLGVSRSSALIGIFALKEEIDGISFHPIDEYEIEPKLNREEVIELEELDNRSTIRHYGLAVDHCKKVDSVTVKYTYFGFPYKKEIKIERME</sequence>
<name>A0A1C4CCV6_9BACI</name>
<evidence type="ECO:0000313" key="1">
    <source>
        <dbReference type="EMBL" id="SCC16987.1"/>
    </source>
</evidence>
<gene>
    <name evidence="1" type="ORF">GA0061094_2862</name>
</gene>
<dbReference type="AlphaFoldDB" id="A0A1C4CCV6"/>
<dbReference type="OrthoDB" id="2614272at2"/>
<reference evidence="2" key="1">
    <citation type="submission" date="2016-08" db="EMBL/GenBank/DDBJ databases">
        <authorList>
            <person name="Varghese N."/>
            <person name="Submissions Spin"/>
        </authorList>
    </citation>
    <scope>NUCLEOTIDE SEQUENCE [LARGE SCALE GENOMIC DNA]</scope>
    <source>
        <strain evidence="2">SGD-1123</strain>
    </source>
</reference>
<keyword evidence="2" id="KW-1185">Reference proteome</keyword>
<dbReference type="Proteomes" id="UP000181997">
    <property type="component" value="Unassembled WGS sequence"/>
</dbReference>
<dbReference type="EMBL" id="FMAU01000003">
    <property type="protein sequence ID" value="SCC16987.1"/>
    <property type="molecule type" value="Genomic_DNA"/>
</dbReference>
<proteinExistence type="predicted"/>
<protein>
    <submittedName>
        <fullName evidence="1">Uncharacterized protein</fullName>
    </submittedName>
</protein>
<accession>A0A1C4CCV6</accession>
<evidence type="ECO:0000313" key="2">
    <source>
        <dbReference type="Proteomes" id="UP000181997"/>
    </source>
</evidence>
<dbReference type="RefSeq" id="WP_058298949.1">
    <property type="nucleotide sequence ID" value="NZ_FMAU01000003.1"/>
</dbReference>
<organism evidence="1 2">
    <name type="scientific">[Bacillus] enclensis</name>
    <dbReference type="NCBI Taxonomy" id="1402860"/>
    <lineage>
        <taxon>Bacteria</taxon>
        <taxon>Bacillati</taxon>
        <taxon>Bacillota</taxon>
        <taxon>Bacilli</taxon>
        <taxon>Bacillales</taxon>
        <taxon>Bacillaceae</taxon>
        <taxon>Rossellomorea</taxon>
    </lineage>
</organism>